<accession>A0ABM7EF11</accession>
<feature type="region of interest" description="Disordered" evidence="1">
    <location>
        <begin position="26"/>
        <end position="48"/>
    </location>
</feature>
<gene>
    <name evidence="2" type="ORF">PP4_23460</name>
</gene>
<evidence type="ECO:0008006" key="4">
    <source>
        <dbReference type="Google" id="ProtNLM"/>
    </source>
</evidence>
<organism evidence="2 3">
    <name type="scientific">Pseudomonas putida NBRC 14164</name>
    <dbReference type="NCBI Taxonomy" id="1211579"/>
    <lineage>
        <taxon>Bacteria</taxon>
        <taxon>Pseudomonadati</taxon>
        <taxon>Pseudomonadota</taxon>
        <taxon>Gammaproteobacteria</taxon>
        <taxon>Pseudomonadales</taxon>
        <taxon>Pseudomonadaceae</taxon>
        <taxon>Pseudomonas</taxon>
    </lineage>
</organism>
<dbReference type="EMBL" id="AP013070">
    <property type="protein sequence ID" value="BAN54199.1"/>
    <property type="molecule type" value="Genomic_DNA"/>
</dbReference>
<dbReference type="GeneID" id="45523867"/>
<reference evidence="2 3" key="1">
    <citation type="journal article" date="2014" name="Genome Announc.">
        <title>The Complete Genome Sequence of Pseudomonas putida NBRC 14164T Confirms High Intraspecies Variation.</title>
        <authorList>
            <person name="Ohji S."/>
            <person name="Yamazoe A."/>
            <person name="Hosoyama A."/>
            <person name="Tsuchikane K."/>
            <person name="Ezaki T."/>
            <person name="Fujita N."/>
        </authorList>
    </citation>
    <scope>NUCLEOTIDE SEQUENCE [LARGE SCALE GENOMIC DNA]</scope>
    <source>
        <strain evidence="2 3">NBRC 14164</strain>
    </source>
</reference>
<protein>
    <recommendedName>
        <fullName evidence="4">Large polyvalent protein associated domain-containing protein</fullName>
    </recommendedName>
</protein>
<evidence type="ECO:0000313" key="3">
    <source>
        <dbReference type="Proteomes" id="UP000016702"/>
    </source>
</evidence>
<feature type="region of interest" description="Disordered" evidence="1">
    <location>
        <begin position="283"/>
        <end position="309"/>
    </location>
</feature>
<feature type="compositionally biased region" description="Pro residues" evidence="1">
    <location>
        <begin position="297"/>
        <end position="309"/>
    </location>
</feature>
<sequence length="1085" mass="114517">MALSFDDLPDEQPVVAAAQTAPVAQGGLSFDDLPDEQPAAAPTVQPQGLDPMELYRGAARSVDNMGLAAGRILGIPAAQTFDAARGMFTDDDPNMAQNALREHVLDPLQRRADSLAPAPDALFGNKLMNAGGGFAGNLAAMLATGGLSRATAALPAAAPTSVLPGVASQLGQAAKTMAVPATTNAINTGHDVTAETGSVPEGLKAAIAAGAGDVAMGLIPANLPGNLATRLATGAPLGVATGEASRQLRNAAVPSSMQTPFNAQDAMVNAAMGSVLGGVLGRAPDPAAMPAQAQQPEAPPVSPQPVPAPVPKTPFAGSQDIAPLLDNLGVQGEQRTQSLDLLRPAEQDIETRRRGVVTMDEQRRLASLIGLDGAQAQAFSRKIGQAWNAEQIIAGTDLVSDRLKTVMEQQQRIASGQATDLEKAAFVQDLGDMKVMFGELMGARAESGRALAAQRRQVQNINDAARILEGIGGVQGADDLAAAIGKAVQAGGVQNLAKLVGQPESKMQRLFGYYFRAALLSGVRTHAVNITSNTATLGNEIIERSIAAGIGSAKRLATGGKSGQTVFAEPLDLLIGMSRGMAKAGTAATDAFRTGESAVLGGQAKQDNSQGLNNTPRRPGVLGGAAFAADRIASLPYRALGAEDAWFGTLNFEAELRTLARREALVEKRQGQLPEGVKFSQRIDQLTQNPTPKMIEAAGLHARTNTFNSKAGAFAQAVMSAKSKAPWLNLIVPFVRTPANVVKFGLHRTPLAPLFKEVREDFAAGGARQERAAARIVWGTGVMVMAGMAAQAGYITGAGPDDKKEKQALLATGWRPYSVKVGDTYHEYNRLDPFAQWLGLAADMTTMDYQHKDAADVAVAALGSLVNNTINKTYMAGLSNFVEFMQDPKRNAEWYSRQMVGTMAQPFTLLSNIASETDPFAREGDSILDSIKYRLPGLRNDLATKLDGYGEPVPNRRYPGGPFSIGAPIAQSQETTDPVRIEASRLGWAPTEFQKSLTLSGKKIEIPAEQHHELAELAGKLTHRAAQKLMRSPGWAKLDDDQKRDALQDAATKARTSVRLASIPFVTRGNRAALDKLRDQMEAQR</sequence>
<evidence type="ECO:0000313" key="2">
    <source>
        <dbReference type="EMBL" id="BAN54199.1"/>
    </source>
</evidence>
<dbReference type="Proteomes" id="UP000016702">
    <property type="component" value="Chromosome"/>
</dbReference>
<name>A0ABM7EF11_PSEPU</name>
<evidence type="ECO:0000256" key="1">
    <source>
        <dbReference type="SAM" id="MobiDB-lite"/>
    </source>
</evidence>
<keyword evidence="3" id="KW-1185">Reference proteome</keyword>
<dbReference type="RefSeq" id="WP_016499423.1">
    <property type="nucleotide sequence ID" value="NC_021505.1"/>
</dbReference>
<feature type="compositionally biased region" description="Low complexity" evidence="1">
    <location>
        <begin position="283"/>
        <end position="296"/>
    </location>
</feature>
<proteinExistence type="predicted"/>